<comment type="caution">
    <text evidence="1">The sequence shown here is derived from an EMBL/GenBank/DDBJ whole genome shotgun (WGS) entry which is preliminary data.</text>
</comment>
<dbReference type="AlphaFoldDB" id="A0A928KRT7"/>
<evidence type="ECO:0000313" key="2">
    <source>
        <dbReference type="Proteomes" id="UP000754750"/>
    </source>
</evidence>
<gene>
    <name evidence="1" type="ORF">E7512_04205</name>
</gene>
<proteinExistence type="predicted"/>
<dbReference type="Proteomes" id="UP000754750">
    <property type="component" value="Unassembled WGS sequence"/>
</dbReference>
<dbReference type="RefSeq" id="WP_326840042.1">
    <property type="nucleotide sequence ID" value="NZ_SVNY01000002.1"/>
</dbReference>
<organism evidence="1 2">
    <name type="scientific">Faecalispora sporosphaeroides</name>
    <dbReference type="NCBI Taxonomy" id="1549"/>
    <lineage>
        <taxon>Bacteria</taxon>
        <taxon>Bacillati</taxon>
        <taxon>Bacillota</taxon>
        <taxon>Clostridia</taxon>
        <taxon>Eubacteriales</taxon>
        <taxon>Oscillospiraceae</taxon>
        <taxon>Faecalispora</taxon>
    </lineage>
</organism>
<dbReference type="EMBL" id="SVNY01000002">
    <property type="protein sequence ID" value="MBE6832773.1"/>
    <property type="molecule type" value="Genomic_DNA"/>
</dbReference>
<evidence type="ECO:0000313" key="1">
    <source>
        <dbReference type="EMBL" id="MBE6832773.1"/>
    </source>
</evidence>
<accession>A0A928KRT7</accession>
<reference evidence="1" key="1">
    <citation type="submission" date="2019-04" db="EMBL/GenBank/DDBJ databases">
        <title>Evolution of Biomass-Degrading Anaerobic Consortia Revealed by Metagenomics.</title>
        <authorList>
            <person name="Peng X."/>
        </authorList>
    </citation>
    <scope>NUCLEOTIDE SEQUENCE</scope>
    <source>
        <strain evidence="1">SIG551</strain>
    </source>
</reference>
<protein>
    <submittedName>
        <fullName evidence="1">Uncharacterized protein</fullName>
    </submittedName>
</protein>
<name>A0A928KRT7_9FIRM</name>
<sequence length="152" mass="17698">MNFSAVGLSLMRARIFFVFLCFRLTFAFSDKNRFFLCAQAEFRLRGLAPTPTESLRDSRKEKIRYFKERKIEIVKHGGIVLFGLKKKLFGSQIEINCDYCSHNTGTEEEPKCSKGLTIKEDGSCRRFAYDPLMRTPRALPPLREYDMDDFTL</sequence>